<keyword evidence="2" id="KW-0812">Transmembrane</keyword>
<protein>
    <submittedName>
        <fullName evidence="3">Uncharacterized protein</fullName>
    </submittedName>
</protein>
<evidence type="ECO:0000313" key="4">
    <source>
        <dbReference type="Proteomes" id="UP001472866"/>
    </source>
</evidence>
<sequence>MLSASARLCGVASPSPSRSGAGAARAGRSVGAELGFRRRRCCKVVTFAGGLPPPGQGQGSGTEDDDDETVKSTLKDNFDVLSSNLKKSLEYEKNRLVGDMDSLIETSEIKINKDIKSVSEEENALLNFWSGTGISVAGGVAVVGLLILFIFVIGPPPQKV</sequence>
<evidence type="ECO:0000313" key="3">
    <source>
        <dbReference type="EMBL" id="WZN65178.1"/>
    </source>
</evidence>
<feature type="compositionally biased region" description="Low complexity" evidence="1">
    <location>
        <begin position="10"/>
        <end position="26"/>
    </location>
</feature>
<evidence type="ECO:0000256" key="1">
    <source>
        <dbReference type="SAM" id="MobiDB-lite"/>
    </source>
</evidence>
<gene>
    <name evidence="3" type="ORF">HKI87_11g67350</name>
</gene>
<organism evidence="3 4">
    <name type="scientific">Chloropicon roscoffensis</name>
    <dbReference type="NCBI Taxonomy" id="1461544"/>
    <lineage>
        <taxon>Eukaryota</taxon>
        <taxon>Viridiplantae</taxon>
        <taxon>Chlorophyta</taxon>
        <taxon>Chloropicophyceae</taxon>
        <taxon>Chloropicales</taxon>
        <taxon>Chloropicaceae</taxon>
        <taxon>Chloropicon</taxon>
    </lineage>
</organism>
<dbReference type="AlphaFoldDB" id="A0AAX4PGG7"/>
<feature type="region of interest" description="Disordered" evidence="1">
    <location>
        <begin position="1"/>
        <end position="26"/>
    </location>
</feature>
<feature type="region of interest" description="Disordered" evidence="1">
    <location>
        <begin position="47"/>
        <end position="69"/>
    </location>
</feature>
<reference evidence="3 4" key="1">
    <citation type="submission" date="2024-03" db="EMBL/GenBank/DDBJ databases">
        <title>Complete genome sequence of the green alga Chloropicon roscoffensis RCC1871.</title>
        <authorList>
            <person name="Lemieux C."/>
            <person name="Pombert J.-F."/>
            <person name="Otis C."/>
            <person name="Turmel M."/>
        </authorList>
    </citation>
    <scope>NUCLEOTIDE SEQUENCE [LARGE SCALE GENOMIC DNA]</scope>
    <source>
        <strain evidence="3 4">RCC1871</strain>
    </source>
</reference>
<proteinExistence type="predicted"/>
<feature type="transmembrane region" description="Helical" evidence="2">
    <location>
        <begin position="128"/>
        <end position="153"/>
    </location>
</feature>
<dbReference type="EMBL" id="CP151511">
    <property type="protein sequence ID" value="WZN65178.1"/>
    <property type="molecule type" value="Genomic_DNA"/>
</dbReference>
<accession>A0AAX4PGG7</accession>
<keyword evidence="2" id="KW-0472">Membrane</keyword>
<keyword evidence="2" id="KW-1133">Transmembrane helix</keyword>
<name>A0AAX4PGG7_9CHLO</name>
<dbReference type="Proteomes" id="UP001472866">
    <property type="component" value="Chromosome 11"/>
</dbReference>
<evidence type="ECO:0000256" key="2">
    <source>
        <dbReference type="SAM" id="Phobius"/>
    </source>
</evidence>
<keyword evidence="4" id="KW-1185">Reference proteome</keyword>